<evidence type="ECO:0000259" key="20">
    <source>
        <dbReference type="Pfam" id="PF01478"/>
    </source>
</evidence>
<evidence type="ECO:0000256" key="11">
    <source>
        <dbReference type="ARBA" id="ARBA00022989"/>
    </source>
</evidence>
<feature type="transmembrane region" description="Helical" evidence="19">
    <location>
        <begin position="261"/>
        <end position="284"/>
    </location>
</feature>
<name>A0A4T0UL22_9NEIS</name>
<dbReference type="Proteomes" id="UP000308891">
    <property type="component" value="Unassembled WGS sequence"/>
</dbReference>
<evidence type="ECO:0000256" key="6">
    <source>
        <dbReference type="ARBA" id="ARBA00022670"/>
    </source>
</evidence>
<evidence type="ECO:0000256" key="9">
    <source>
        <dbReference type="ARBA" id="ARBA00022692"/>
    </source>
</evidence>
<keyword evidence="6 18" id="KW-0645">Protease</keyword>
<comment type="caution">
    <text evidence="22">The sequence shown here is derived from an EMBL/GenBank/DDBJ whole genome shotgun (WGS) entry which is preliminary data.</text>
</comment>
<keyword evidence="5 18" id="KW-0489">Methyltransferase</keyword>
<dbReference type="EMBL" id="STGJ01000019">
    <property type="protein sequence ID" value="TIC79081.1"/>
    <property type="molecule type" value="Genomic_DNA"/>
</dbReference>
<dbReference type="PRINTS" id="PR00864">
    <property type="entry name" value="PREPILNPTASE"/>
</dbReference>
<feature type="transmembrane region" description="Helical" evidence="19">
    <location>
        <begin position="12"/>
        <end position="34"/>
    </location>
</feature>
<keyword evidence="9 18" id="KW-0812">Transmembrane</keyword>
<evidence type="ECO:0000313" key="22">
    <source>
        <dbReference type="EMBL" id="TIC79081.1"/>
    </source>
</evidence>
<evidence type="ECO:0000256" key="10">
    <source>
        <dbReference type="ARBA" id="ARBA00022801"/>
    </source>
</evidence>
<dbReference type="OrthoDB" id="9789291at2"/>
<evidence type="ECO:0000256" key="2">
    <source>
        <dbReference type="ARBA" id="ARBA00005801"/>
    </source>
</evidence>
<evidence type="ECO:0000256" key="13">
    <source>
        <dbReference type="ARBA" id="ARBA00023268"/>
    </source>
</evidence>
<feature type="transmembrane region" description="Helical" evidence="19">
    <location>
        <begin position="183"/>
        <end position="204"/>
    </location>
</feature>
<dbReference type="InterPro" id="IPR010627">
    <property type="entry name" value="Prepilin_pept_A24_N"/>
</dbReference>
<evidence type="ECO:0000256" key="18">
    <source>
        <dbReference type="RuleBase" id="RU003794"/>
    </source>
</evidence>
<evidence type="ECO:0000256" key="19">
    <source>
        <dbReference type="SAM" id="Phobius"/>
    </source>
</evidence>
<proteinExistence type="inferred from homology"/>
<dbReference type="Pfam" id="PF01478">
    <property type="entry name" value="Peptidase_A24"/>
    <property type="match status" value="1"/>
</dbReference>
<dbReference type="EC" id="2.1.1.-" evidence="18"/>
<dbReference type="GO" id="GO:0005886">
    <property type="term" value="C:plasma membrane"/>
    <property type="evidence" value="ECO:0007669"/>
    <property type="project" value="UniProtKB-SubCell"/>
</dbReference>
<dbReference type="InterPro" id="IPR014032">
    <property type="entry name" value="Peptidase_A24A_bac"/>
</dbReference>
<evidence type="ECO:0000256" key="17">
    <source>
        <dbReference type="RuleBase" id="RU003793"/>
    </source>
</evidence>
<keyword evidence="3" id="KW-1003">Cell membrane</keyword>
<evidence type="ECO:0000256" key="16">
    <source>
        <dbReference type="ARBA" id="ARBA00071870"/>
    </source>
</evidence>
<comment type="function">
    <text evidence="18">Plays an essential role in type IV pili and type II pseudopili formation by proteolytically removing the leader sequence from substrate proteins and subsequently monomethylating the alpha-amino group of the newly exposed N-terminal phenylalanine.</text>
</comment>
<dbReference type="GO" id="GO:0008168">
    <property type="term" value="F:methyltransferase activity"/>
    <property type="evidence" value="ECO:0007669"/>
    <property type="project" value="UniProtKB-KW"/>
</dbReference>
<evidence type="ECO:0000256" key="12">
    <source>
        <dbReference type="ARBA" id="ARBA00023136"/>
    </source>
</evidence>
<dbReference type="GO" id="GO:0032259">
    <property type="term" value="P:methylation"/>
    <property type="evidence" value="ECO:0007669"/>
    <property type="project" value="UniProtKB-KW"/>
</dbReference>
<evidence type="ECO:0000256" key="14">
    <source>
        <dbReference type="ARBA" id="ARBA00050401"/>
    </source>
</evidence>
<feature type="transmembrane region" description="Helical" evidence="19">
    <location>
        <begin position="131"/>
        <end position="152"/>
    </location>
</feature>
<evidence type="ECO:0000259" key="21">
    <source>
        <dbReference type="Pfam" id="PF06750"/>
    </source>
</evidence>
<dbReference type="InterPro" id="IPR000045">
    <property type="entry name" value="Prepilin_IV_endopep_pep"/>
</dbReference>
<keyword evidence="23" id="KW-1185">Reference proteome</keyword>
<feature type="transmembrane region" description="Helical" evidence="19">
    <location>
        <begin position="159"/>
        <end position="177"/>
    </location>
</feature>
<keyword evidence="12 19" id="KW-0472">Membrane</keyword>
<gene>
    <name evidence="22" type="ORF">E5K04_14360</name>
</gene>
<dbReference type="EC" id="3.4.23.43" evidence="15 18"/>
<dbReference type="GO" id="GO:0004190">
    <property type="term" value="F:aspartic-type endopeptidase activity"/>
    <property type="evidence" value="ECO:0007669"/>
    <property type="project" value="UniProtKB-EC"/>
</dbReference>
<comment type="catalytic activity">
    <reaction evidence="14 18">
        <text>Typically cleaves a -Gly-|-Phe- bond to release an N-terminal, basic peptide of 5-8 residues from type IV prepilin, and then N-methylates the new N-terminal amino group, the methyl donor being S-adenosyl-L-methionine.</text>
        <dbReference type="EC" id="3.4.23.43"/>
    </reaction>
</comment>
<evidence type="ECO:0000256" key="8">
    <source>
        <dbReference type="ARBA" id="ARBA00022691"/>
    </source>
</evidence>
<organism evidence="22 23">
    <name type="scientific">Crenobacter intestini</name>
    <dbReference type="NCBI Taxonomy" id="2563443"/>
    <lineage>
        <taxon>Bacteria</taxon>
        <taxon>Pseudomonadati</taxon>
        <taxon>Pseudomonadota</taxon>
        <taxon>Betaproteobacteria</taxon>
        <taxon>Neisseriales</taxon>
        <taxon>Neisseriaceae</taxon>
        <taxon>Crenobacter</taxon>
    </lineage>
</organism>
<evidence type="ECO:0000256" key="15">
    <source>
        <dbReference type="ARBA" id="ARBA00067082"/>
    </source>
</evidence>
<dbReference type="AlphaFoldDB" id="A0A4T0UL22"/>
<comment type="subcellular location">
    <subcellularLocation>
        <location evidence="1">Cell inner membrane</location>
        <topology evidence="1">Multi-pass membrane protein</topology>
    </subcellularLocation>
    <subcellularLocation>
        <location evidence="18">Cell membrane</location>
        <topology evidence="18">Multi-pass membrane protein</topology>
    </subcellularLocation>
</comment>
<dbReference type="Pfam" id="PF06750">
    <property type="entry name" value="A24_N_bact"/>
    <property type="match status" value="1"/>
</dbReference>
<feature type="domain" description="Prepilin peptidase A24 N-terminal" evidence="21">
    <location>
        <begin position="21"/>
        <end position="124"/>
    </location>
</feature>
<dbReference type="RefSeq" id="WP_136555347.1">
    <property type="nucleotide sequence ID" value="NZ_STGJ01000019.1"/>
</dbReference>
<sequence length="287" mass="30782">MEAFEILLALPPAAFAALVGVFGLFVGSFLNVVIARLPVMLERRWAAECAELGGQPVPEHPPFNLLRPGSRCPHCGALVRPWHNVPLAGYLLLGGRCADCRAPISPRYPLIELSTGVLFALNAWLLGPGVWLSGALLLTAALVALTMIDAATQLLPDDITLPLVWAGIAFHLVYGVLPLADAVVGAMAGYLVLWSVYWLFKLVTGKEGMGYGDFKLLAALGAWLGWQMLPLIILLSSLVGALWGILQIALSRMGRGQPLPFGPYLAAAGYVALLWGHDIVGWYLGRL</sequence>
<keyword evidence="8" id="KW-0949">S-adenosyl-L-methionine</keyword>
<accession>A0A4T0UL22</accession>
<evidence type="ECO:0000256" key="5">
    <source>
        <dbReference type="ARBA" id="ARBA00022603"/>
    </source>
</evidence>
<keyword evidence="7 18" id="KW-0808">Transferase</keyword>
<protein>
    <recommendedName>
        <fullName evidence="16 18">Prepilin leader peptidase/N-methyltransferase</fullName>
        <ecNumber evidence="18">2.1.1.-</ecNumber>
        <ecNumber evidence="15 18">3.4.23.43</ecNumber>
    </recommendedName>
</protein>
<keyword evidence="11 19" id="KW-1133">Transmembrane helix</keyword>
<evidence type="ECO:0000256" key="4">
    <source>
        <dbReference type="ARBA" id="ARBA00022519"/>
    </source>
</evidence>
<dbReference type="Gene3D" id="1.20.120.1220">
    <property type="match status" value="1"/>
</dbReference>
<dbReference type="GO" id="GO:0006465">
    <property type="term" value="P:signal peptide processing"/>
    <property type="evidence" value="ECO:0007669"/>
    <property type="project" value="TreeGrafter"/>
</dbReference>
<feature type="domain" description="Prepilin type IV endopeptidase peptidase" evidence="20">
    <location>
        <begin position="136"/>
        <end position="245"/>
    </location>
</feature>
<reference evidence="22 23" key="1">
    <citation type="submission" date="2019-04" db="EMBL/GenBank/DDBJ databases">
        <title>Crenobacter sp. nov.</title>
        <authorList>
            <person name="Shi S."/>
        </authorList>
    </citation>
    <scope>NUCLEOTIDE SEQUENCE [LARGE SCALE GENOMIC DNA]</scope>
    <source>
        <strain evidence="22 23">GY 70310</strain>
    </source>
</reference>
<dbReference type="InterPro" id="IPR050882">
    <property type="entry name" value="Prepilin_peptidase/N-MTase"/>
</dbReference>
<keyword evidence="10 18" id="KW-0378">Hydrolase</keyword>
<dbReference type="PANTHER" id="PTHR30487">
    <property type="entry name" value="TYPE 4 PREPILIN-LIKE PROTEINS LEADER PEPTIDE-PROCESSING ENZYME"/>
    <property type="match status" value="1"/>
</dbReference>
<evidence type="ECO:0000256" key="3">
    <source>
        <dbReference type="ARBA" id="ARBA00022475"/>
    </source>
</evidence>
<keyword evidence="4" id="KW-0997">Cell inner membrane</keyword>
<keyword evidence="13 18" id="KW-0511">Multifunctional enzyme</keyword>
<evidence type="ECO:0000256" key="7">
    <source>
        <dbReference type="ARBA" id="ARBA00022679"/>
    </source>
</evidence>
<evidence type="ECO:0000313" key="23">
    <source>
        <dbReference type="Proteomes" id="UP000308891"/>
    </source>
</evidence>
<dbReference type="PANTHER" id="PTHR30487:SF0">
    <property type="entry name" value="PREPILIN LEADER PEPTIDASE_N-METHYLTRANSFERASE-RELATED"/>
    <property type="match status" value="1"/>
</dbReference>
<evidence type="ECO:0000256" key="1">
    <source>
        <dbReference type="ARBA" id="ARBA00004429"/>
    </source>
</evidence>
<feature type="transmembrane region" description="Helical" evidence="19">
    <location>
        <begin position="216"/>
        <end position="249"/>
    </location>
</feature>
<dbReference type="FunFam" id="1.20.120.1220:FF:000001">
    <property type="entry name" value="Type 4 prepilin-like proteins leader peptide-processing enzyme"/>
    <property type="match status" value="1"/>
</dbReference>
<comment type="similarity">
    <text evidence="2 17">Belongs to the peptidase A24 family.</text>
</comment>